<feature type="transmembrane region" description="Helical" evidence="10">
    <location>
        <begin position="16"/>
        <end position="33"/>
    </location>
</feature>
<dbReference type="HAMAP" id="MF_00462">
    <property type="entry name" value="RsxD_RnfD"/>
    <property type="match status" value="1"/>
</dbReference>
<feature type="transmembrane region" description="Helical" evidence="10">
    <location>
        <begin position="280"/>
        <end position="298"/>
    </location>
</feature>
<feature type="modified residue" description="FMN phosphoryl threonine" evidence="10">
    <location>
        <position position="156"/>
    </location>
</feature>
<feature type="transmembrane region" description="Helical" evidence="10">
    <location>
        <begin position="255"/>
        <end position="274"/>
    </location>
</feature>
<dbReference type="InterPro" id="IPR004338">
    <property type="entry name" value="NqrB/RnfD"/>
</dbReference>
<evidence type="ECO:0000256" key="8">
    <source>
        <dbReference type="ARBA" id="ARBA00022989"/>
    </source>
</evidence>
<keyword evidence="9 10" id="KW-0472">Membrane</keyword>
<dbReference type="GO" id="GO:0005886">
    <property type="term" value="C:plasma membrane"/>
    <property type="evidence" value="ECO:0007669"/>
    <property type="project" value="UniProtKB-SubCell"/>
</dbReference>
<keyword evidence="6 10" id="KW-1278">Translocase</keyword>
<feature type="transmembrane region" description="Helical" evidence="10">
    <location>
        <begin position="205"/>
        <end position="222"/>
    </location>
</feature>
<dbReference type="PANTHER" id="PTHR30578">
    <property type="entry name" value="ELECTRON TRANSPORT COMPLEX PROTEIN RNFD"/>
    <property type="match status" value="1"/>
</dbReference>
<comment type="function">
    <text evidence="10">Part of a membrane-bound complex that couples electron transfer with translocation of ions across the membrane.</text>
</comment>
<evidence type="ECO:0000256" key="1">
    <source>
        <dbReference type="ARBA" id="ARBA00022448"/>
    </source>
</evidence>
<name>A0A2H0XZY5_UNCSA</name>
<feature type="transmembrane region" description="Helical" evidence="10">
    <location>
        <begin position="169"/>
        <end position="198"/>
    </location>
</feature>
<keyword evidence="5 10" id="KW-0812">Transmembrane</keyword>
<evidence type="ECO:0000313" key="12">
    <source>
        <dbReference type="Proteomes" id="UP000231343"/>
    </source>
</evidence>
<comment type="cofactor">
    <cofactor evidence="10">
        <name>FMN</name>
        <dbReference type="ChEBI" id="CHEBI:58210"/>
    </cofactor>
</comment>
<keyword evidence="7 10" id="KW-0249">Electron transport</keyword>
<keyword evidence="3 10" id="KW-0285">Flavoprotein</keyword>
<dbReference type="PANTHER" id="PTHR30578:SF0">
    <property type="entry name" value="ION-TRANSLOCATING OXIDOREDUCTASE COMPLEX SUBUNIT D"/>
    <property type="match status" value="1"/>
</dbReference>
<evidence type="ECO:0000313" key="11">
    <source>
        <dbReference type="EMBL" id="PIS29738.1"/>
    </source>
</evidence>
<dbReference type="InterPro" id="IPR011303">
    <property type="entry name" value="RnfD_bac"/>
</dbReference>
<evidence type="ECO:0000256" key="10">
    <source>
        <dbReference type="HAMAP-Rule" id="MF_00462"/>
    </source>
</evidence>
<keyword evidence="2 10" id="KW-0597">Phosphoprotein</keyword>
<dbReference type="Proteomes" id="UP000231343">
    <property type="component" value="Unassembled WGS sequence"/>
</dbReference>
<feature type="transmembrane region" description="Helical" evidence="10">
    <location>
        <begin position="71"/>
        <end position="91"/>
    </location>
</feature>
<dbReference type="Pfam" id="PF03116">
    <property type="entry name" value="NQR2_RnfD_RnfE"/>
    <property type="match status" value="1"/>
</dbReference>
<proteinExistence type="inferred from homology"/>
<evidence type="ECO:0000256" key="9">
    <source>
        <dbReference type="ARBA" id="ARBA00023136"/>
    </source>
</evidence>
<comment type="subunit">
    <text evidence="10">The complex is composed of six subunits: RnfA, RnfB, RnfC, RnfD, RnfE and RnfG.</text>
</comment>
<feature type="transmembrane region" description="Helical" evidence="10">
    <location>
        <begin position="128"/>
        <end position="149"/>
    </location>
</feature>
<evidence type="ECO:0000256" key="4">
    <source>
        <dbReference type="ARBA" id="ARBA00022643"/>
    </source>
</evidence>
<protein>
    <recommendedName>
        <fullName evidence="10">Ion-translocating oxidoreductase complex subunit D</fullName>
        <ecNumber evidence="10">7.-.-.-</ecNumber>
    </recommendedName>
    <alternativeName>
        <fullName evidence="10">Rnf electron transport complex subunit D</fullName>
    </alternativeName>
</protein>
<reference evidence="11 12" key="1">
    <citation type="submission" date="2017-09" db="EMBL/GenBank/DDBJ databases">
        <title>Depth-based differentiation of microbial function through sediment-hosted aquifers and enrichment of novel symbionts in the deep terrestrial subsurface.</title>
        <authorList>
            <person name="Probst A.J."/>
            <person name="Ladd B."/>
            <person name="Jarett J.K."/>
            <person name="Geller-Mcgrath D.E."/>
            <person name="Sieber C.M."/>
            <person name="Emerson J.B."/>
            <person name="Anantharaman K."/>
            <person name="Thomas B.C."/>
            <person name="Malmstrom R."/>
            <person name="Stieglmeier M."/>
            <person name="Klingl A."/>
            <person name="Woyke T."/>
            <person name="Ryan C.M."/>
            <person name="Banfield J.F."/>
        </authorList>
    </citation>
    <scope>NUCLEOTIDE SEQUENCE [LARGE SCALE GENOMIC DNA]</scope>
    <source>
        <strain evidence="11">CG08_land_8_20_14_0_20_45_16</strain>
    </source>
</reference>
<keyword evidence="10" id="KW-1003">Cell membrane</keyword>
<evidence type="ECO:0000256" key="3">
    <source>
        <dbReference type="ARBA" id="ARBA00022630"/>
    </source>
</evidence>
<keyword evidence="8 10" id="KW-1133">Transmembrane helix</keyword>
<sequence>MNFLLSPAPHIRDNKSVTIIMCVVMLALLPATLGGVYFFGWSAAILVLLSVISAVATELVMNKMMKREVSIMDGSAALTGLLLALCVSPSLPYYQVVFGAIFAIIIGKQLFGGLGFNVFNPALVGRAFLAAAFPVHMTTWANAFAYRGLDAVTQATPLAAMKFSGQGTSYLALFYGNVGGCIGETSVLLLLLGGLYLLYKGIIDWRIPISYLGTVAVLSFVFKADPIFHLLAGGLLLGAFFMATDYVTSPITAKGMWIFGIGAGILVVIIRLFSGLPEGVMYSILFMNAFVPLINRYTRPRILGRKK</sequence>
<accession>A0A2H0XZY5</accession>
<evidence type="ECO:0000256" key="2">
    <source>
        <dbReference type="ARBA" id="ARBA00022553"/>
    </source>
</evidence>
<gene>
    <name evidence="10" type="primary">rnfD</name>
    <name evidence="11" type="ORF">COT42_04565</name>
</gene>
<comment type="similarity">
    <text evidence="10">Belongs to the NqrB/RnfD family.</text>
</comment>
<dbReference type="EMBL" id="PEYM01000075">
    <property type="protein sequence ID" value="PIS29738.1"/>
    <property type="molecule type" value="Genomic_DNA"/>
</dbReference>
<keyword evidence="4 10" id="KW-0288">FMN</keyword>
<keyword evidence="1 10" id="KW-0813">Transport</keyword>
<comment type="caution">
    <text evidence="11">The sequence shown here is derived from an EMBL/GenBank/DDBJ whole genome shotgun (WGS) entry which is preliminary data.</text>
</comment>
<comment type="subcellular location">
    <subcellularLocation>
        <location evidence="10">Cell membrane</location>
        <topology evidence="10">Multi-pass membrane protein</topology>
    </subcellularLocation>
</comment>
<dbReference type="NCBIfam" id="TIGR01946">
    <property type="entry name" value="rnfD"/>
    <property type="match status" value="1"/>
</dbReference>
<feature type="transmembrane region" description="Helical" evidence="10">
    <location>
        <begin position="97"/>
        <end position="116"/>
    </location>
</feature>
<evidence type="ECO:0000256" key="5">
    <source>
        <dbReference type="ARBA" id="ARBA00022692"/>
    </source>
</evidence>
<evidence type="ECO:0000256" key="6">
    <source>
        <dbReference type="ARBA" id="ARBA00022967"/>
    </source>
</evidence>
<feature type="transmembrane region" description="Helical" evidence="10">
    <location>
        <begin position="228"/>
        <end position="248"/>
    </location>
</feature>
<organism evidence="11 12">
    <name type="scientific">Candidatus Saganbacteria bacterium CG08_land_8_20_14_0_20_45_16</name>
    <dbReference type="NCBI Taxonomy" id="2014293"/>
    <lineage>
        <taxon>Bacteria</taxon>
        <taxon>Bacillati</taxon>
        <taxon>Saganbacteria</taxon>
    </lineage>
</organism>
<dbReference type="GO" id="GO:0022900">
    <property type="term" value="P:electron transport chain"/>
    <property type="evidence" value="ECO:0007669"/>
    <property type="project" value="UniProtKB-UniRule"/>
</dbReference>
<dbReference type="EC" id="7.-.-.-" evidence="10"/>
<evidence type="ECO:0000256" key="7">
    <source>
        <dbReference type="ARBA" id="ARBA00022982"/>
    </source>
</evidence>
<dbReference type="AlphaFoldDB" id="A0A2H0XZY5"/>
<feature type="transmembrane region" description="Helical" evidence="10">
    <location>
        <begin position="39"/>
        <end position="59"/>
    </location>
</feature>
<dbReference type="GO" id="GO:0055085">
    <property type="term" value="P:transmembrane transport"/>
    <property type="evidence" value="ECO:0007669"/>
    <property type="project" value="InterPro"/>
</dbReference>